<keyword evidence="1" id="KW-1133">Transmembrane helix</keyword>
<dbReference type="AlphaFoldDB" id="A0A1H1C045"/>
<dbReference type="STRING" id="553311.SAMN05216231_1980"/>
<gene>
    <name evidence="2" type="ORF">SAMN05216231_1980</name>
</gene>
<keyword evidence="1" id="KW-0812">Transmembrane</keyword>
<reference evidence="2 3" key="1">
    <citation type="submission" date="2016-10" db="EMBL/GenBank/DDBJ databases">
        <authorList>
            <person name="de Groot N.N."/>
        </authorList>
    </citation>
    <scope>NUCLEOTIDE SEQUENCE [LARGE SCALE GENOMIC DNA]</scope>
    <source>
        <strain evidence="2 3">CGMCC 1.10449</strain>
    </source>
</reference>
<evidence type="ECO:0000313" key="3">
    <source>
        <dbReference type="Proteomes" id="UP000199444"/>
    </source>
</evidence>
<protein>
    <submittedName>
        <fullName evidence="2">Uncharacterized protein</fullName>
    </submittedName>
</protein>
<proteinExistence type="predicted"/>
<feature type="transmembrane region" description="Helical" evidence="1">
    <location>
        <begin position="12"/>
        <end position="30"/>
    </location>
</feature>
<dbReference type="Proteomes" id="UP000199444">
    <property type="component" value="Unassembled WGS sequence"/>
</dbReference>
<sequence length="62" mass="6751">MKRKRSWSQGVLVGLITGLFAFAASMFVPNSSYREIIIGLIAGLGAYIGAKLADKFTRNDND</sequence>
<dbReference type="RefSeq" id="WP_092492808.1">
    <property type="nucleotide sequence ID" value="NZ_FNKD01000002.1"/>
</dbReference>
<feature type="transmembrane region" description="Helical" evidence="1">
    <location>
        <begin position="36"/>
        <end position="53"/>
    </location>
</feature>
<dbReference type="EMBL" id="FNKD01000002">
    <property type="protein sequence ID" value="SDQ56996.1"/>
    <property type="molecule type" value="Genomic_DNA"/>
</dbReference>
<organism evidence="2 3">
    <name type="scientific">Virgibacillus salinus</name>
    <dbReference type="NCBI Taxonomy" id="553311"/>
    <lineage>
        <taxon>Bacteria</taxon>
        <taxon>Bacillati</taxon>
        <taxon>Bacillota</taxon>
        <taxon>Bacilli</taxon>
        <taxon>Bacillales</taxon>
        <taxon>Bacillaceae</taxon>
        <taxon>Virgibacillus</taxon>
    </lineage>
</organism>
<evidence type="ECO:0000256" key="1">
    <source>
        <dbReference type="SAM" id="Phobius"/>
    </source>
</evidence>
<keyword evidence="3" id="KW-1185">Reference proteome</keyword>
<keyword evidence="1" id="KW-0472">Membrane</keyword>
<name>A0A1H1C045_9BACI</name>
<evidence type="ECO:0000313" key="2">
    <source>
        <dbReference type="EMBL" id="SDQ56996.1"/>
    </source>
</evidence>
<accession>A0A1H1C045</accession>